<dbReference type="GO" id="GO:0007229">
    <property type="term" value="P:integrin-mediated signaling pathway"/>
    <property type="evidence" value="ECO:0007669"/>
    <property type="project" value="TreeGrafter"/>
</dbReference>
<sequence length="123" mass="13446">GSPVVRRWQGREIDHSPAYTCVFQSKHLLETNAEVTYDTKRFIQSTTLFQKATVTTQLDILKQFNPLPIIVGSSVGGFVLLAIIAAILYKVGFFKREYKDLLNEGGETAGPAPDPTPGPTPGP</sequence>
<dbReference type="GO" id="GO:0033627">
    <property type="term" value="P:cell adhesion mediated by integrin"/>
    <property type="evidence" value="ECO:0007669"/>
    <property type="project" value="TreeGrafter"/>
</dbReference>
<dbReference type="GO" id="GO:0098609">
    <property type="term" value="P:cell-cell adhesion"/>
    <property type="evidence" value="ECO:0007669"/>
    <property type="project" value="TreeGrafter"/>
</dbReference>
<dbReference type="Pfam" id="PF00357">
    <property type="entry name" value="Integrin_alpha"/>
    <property type="match status" value="1"/>
</dbReference>
<reference evidence="4" key="2">
    <citation type="journal article" date="2007" name="PLoS Biol.">
        <title>Survey sequencing and comparative analysis of the elephant shark (Callorhinchus milii) genome.</title>
        <authorList>
            <person name="Venkatesh B."/>
            <person name="Kirkness E.F."/>
            <person name="Loh Y.H."/>
            <person name="Halpern A.L."/>
            <person name="Lee A.P."/>
            <person name="Johnson J."/>
            <person name="Dandona N."/>
            <person name="Viswanathan L.D."/>
            <person name="Tay A."/>
            <person name="Venter J.C."/>
            <person name="Strausberg R.L."/>
            <person name="Brenner S."/>
        </authorList>
    </citation>
    <scope>NUCLEOTIDE SEQUENCE [LARGE SCALE GENOMIC DNA]</scope>
</reference>
<keyword evidence="2" id="KW-0472">Membrane</keyword>
<dbReference type="GO" id="GO:0009897">
    <property type="term" value="C:external side of plasma membrane"/>
    <property type="evidence" value="ECO:0007669"/>
    <property type="project" value="TreeGrafter"/>
</dbReference>
<proteinExistence type="predicted"/>
<protein>
    <submittedName>
        <fullName evidence="3">Integrin alpha-M-like</fullName>
    </submittedName>
</protein>
<dbReference type="PANTHER" id="PTHR23220">
    <property type="entry name" value="INTEGRIN ALPHA"/>
    <property type="match status" value="1"/>
</dbReference>
<dbReference type="GO" id="GO:0005178">
    <property type="term" value="F:integrin binding"/>
    <property type="evidence" value="ECO:0007669"/>
    <property type="project" value="TreeGrafter"/>
</dbReference>
<dbReference type="AlphaFoldDB" id="A0A4W3GWZ0"/>
<dbReference type="InterPro" id="IPR018184">
    <property type="entry name" value="Integrin_alpha_C_CS"/>
</dbReference>
<feature type="compositionally biased region" description="Pro residues" evidence="1">
    <location>
        <begin position="112"/>
        <end position="123"/>
    </location>
</feature>
<dbReference type="Gene3D" id="1.20.5.930">
    <property type="entry name" value="Bicelle-embedded integrin alpha(iib) transmembrane segment"/>
    <property type="match status" value="1"/>
</dbReference>
<dbReference type="PROSITE" id="PS00242">
    <property type="entry name" value="INTEGRIN_ALPHA"/>
    <property type="match status" value="1"/>
</dbReference>
<reference evidence="4" key="1">
    <citation type="journal article" date="2006" name="Science">
        <title>Ancient noncoding elements conserved in the human genome.</title>
        <authorList>
            <person name="Venkatesh B."/>
            <person name="Kirkness E.F."/>
            <person name="Loh Y.H."/>
            <person name="Halpern A.L."/>
            <person name="Lee A.P."/>
            <person name="Johnson J."/>
            <person name="Dandona N."/>
            <person name="Viswanathan L.D."/>
            <person name="Tay A."/>
            <person name="Venter J.C."/>
            <person name="Strausberg R.L."/>
            <person name="Brenner S."/>
        </authorList>
    </citation>
    <scope>NUCLEOTIDE SEQUENCE [LARGE SCALE GENOMIC DNA]</scope>
</reference>
<accession>A0A4W3GWZ0</accession>
<evidence type="ECO:0000256" key="1">
    <source>
        <dbReference type="SAM" id="MobiDB-lite"/>
    </source>
</evidence>
<dbReference type="GO" id="GO:0008305">
    <property type="term" value="C:integrin complex"/>
    <property type="evidence" value="ECO:0007669"/>
    <property type="project" value="TreeGrafter"/>
</dbReference>
<feature type="region of interest" description="Disordered" evidence="1">
    <location>
        <begin position="104"/>
        <end position="123"/>
    </location>
</feature>
<dbReference type="OMA" id="PAYTCVF"/>
<reference evidence="3" key="4">
    <citation type="submission" date="2025-08" db="UniProtKB">
        <authorList>
            <consortium name="Ensembl"/>
        </authorList>
    </citation>
    <scope>IDENTIFICATION</scope>
</reference>
<evidence type="ECO:0000256" key="2">
    <source>
        <dbReference type="SAM" id="Phobius"/>
    </source>
</evidence>
<evidence type="ECO:0000313" key="3">
    <source>
        <dbReference type="Ensembl" id="ENSCMIP00000007530.1"/>
    </source>
</evidence>
<keyword evidence="2" id="KW-0812">Transmembrane</keyword>
<dbReference type="Ensembl" id="ENSCMIT00000007754.1">
    <property type="protein sequence ID" value="ENSCMIP00000007530.1"/>
    <property type="gene ID" value="ENSCMIG00000004124.1"/>
</dbReference>
<keyword evidence="4" id="KW-1185">Reference proteome</keyword>
<feature type="transmembrane region" description="Helical" evidence="2">
    <location>
        <begin position="67"/>
        <end position="89"/>
    </location>
</feature>
<name>A0A4W3GWZ0_CALMI</name>
<dbReference type="Proteomes" id="UP000314986">
    <property type="component" value="Unassembled WGS sequence"/>
</dbReference>
<reference evidence="4" key="3">
    <citation type="journal article" date="2014" name="Nature">
        <title>Elephant shark genome provides unique insights into gnathostome evolution.</title>
        <authorList>
            <consortium name="International Elephant Shark Genome Sequencing Consortium"/>
            <person name="Venkatesh B."/>
            <person name="Lee A.P."/>
            <person name="Ravi V."/>
            <person name="Maurya A.K."/>
            <person name="Lian M.M."/>
            <person name="Swann J.B."/>
            <person name="Ohta Y."/>
            <person name="Flajnik M.F."/>
            <person name="Sutoh Y."/>
            <person name="Kasahara M."/>
            <person name="Hoon S."/>
            <person name="Gangu V."/>
            <person name="Roy S.W."/>
            <person name="Irimia M."/>
            <person name="Korzh V."/>
            <person name="Kondrychyn I."/>
            <person name="Lim Z.W."/>
            <person name="Tay B.H."/>
            <person name="Tohari S."/>
            <person name="Kong K.W."/>
            <person name="Ho S."/>
            <person name="Lorente-Galdos B."/>
            <person name="Quilez J."/>
            <person name="Marques-Bonet T."/>
            <person name="Raney B.J."/>
            <person name="Ingham P.W."/>
            <person name="Tay A."/>
            <person name="Hillier L.W."/>
            <person name="Minx P."/>
            <person name="Boehm T."/>
            <person name="Wilson R.K."/>
            <person name="Brenner S."/>
            <person name="Warren W.C."/>
        </authorList>
    </citation>
    <scope>NUCLEOTIDE SEQUENCE [LARGE SCALE GENOMIC DNA]</scope>
</reference>
<evidence type="ECO:0000313" key="4">
    <source>
        <dbReference type="Proteomes" id="UP000314986"/>
    </source>
</evidence>
<dbReference type="PANTHER" id="PTHR23220:SF134">
    <property type="entry name" value="INTEGRIN ALPHA-2 DOMAIN-CONTAINING PROTEIN"/>
    <property type="match status" value="1"/>
</dbReference>
<keyword evidence="2" id="KW-1133">Transmembrane helix</keyword>
<dbReference type="GO" id="GO:0007160">
    <property type="term" value="P:cell-matrix adhesion"/>
    <property type="evidence" value="ECO:0007669"/>
    <property type="project" value="TreeGrafter"/>
</dbReference>
<reference evidence="3" key="5">
    <citation type="submission" date="2025-09" db="UniProtKB">
        <authorList>
            <consortium name="Ensembl"/>
        </authorList>
    </citation>
    <scope>IDENTIFICATION</scope>
</reference>
<organism evidence="3 4">
    <name type="scientific">Callorhinchus milii</name>
    <name type="common">Ghost shark</name>
    <dbReference type="NCBI Taxonomy" id="7868"/>
    <lineage>
        <taxon>Eukaryota</taxon>
        <taxon>Metazoa</taxon>
        <taxon>Chordata</taxon>
        <taxon>Craniata</taxon>
        <taxon>Vertebrata</taxon>
        <taxon>Chondrichthyes</taxon>
        <taxon>Holocephali</taxon>
        <taxon>Chimaeriformes</taxon>
        <taxon>Callorhinchidae</taxon>
        <taxon>Callorhinchus</taxon>
    </lineage>
</organism>